<dbReference type="PROSITE" id="PS51108">
    <property type="entry name" value="PTS_EIID"/>
    <property type="match status" value="1"/>
</dbReference>
<evidence type="ECO:0000256" key="1">
    <source>
        <dbReference type="SAM" id="Phobius"/>
    </source>
</evidence>
<keyword evidence="1" id="KW-1133">Transmembrane helix</keyword>
<feature type="transmembrane region" description="Helical" evidence="1">
    <location>
        <begin position="184"/>
        <end position="204"/>
    </location>
</feature>
<dbReference type="Pfam" id="PF03613">
    <property type="entry name" value="EIID-AGA"/>
    <property type="match status" value="1"/>
</dbReference>
<dbReference type="eggNOG" id="COG3716">
    <property type="taxonomic scope" value="Bacteria"/>
</dbReference>
<comment type="caution">
    <text evidence="2">The sequence shown here is derived from an EMBL/GenBank/DDBJ whole genome shotgun (WGS) entry which is preliminary data.</text>
</comment>
<evidence type="ECO:0008006" key="4">
    <source>
        <dbReference type="Google" id="ProtNLM"/>
    </source>
</evidence>
<dbReference type="InterPro" id="IPR004704">
    <property type="entry name" value="PTS_IID_man"/>
</dbReference>
<keyword evidence="1" id="KW-0812">Transmembrane</keyword>
<dbReference type="STRING" id="883114.HMPREF9709_01491"/>
<dbReference type="PANTHER" id="PTHR32502:SF23">
    <property type="entry name" value="TRANSPORT PROTEIN, PTS SYSTEM"/>
    <property type="match status" value="1"/>
</dbReference>
<organism evidence="2 3">
    <name type="scientific">Helcococcus kunzii ATCC 51366</name>
    <dbReference type="NCBI Taxonomy" id="883114"/>
    <lineage>
        <taxon>Bacteria</taxon>
        <taxon>Bacillati</taxon>
        <taxon>Bacillota</taxon>
        <taxon>Tissierellia</taxon>
        <taxon>Tissierellales</taxon>
        <taxon>Peptoniphilaceae</taxon>
        <taxon>Helcococcus</taxon>
    </lineage>
</organism>
<dbReference type="InterPro" id="IPR050303">
    <property type="entry name" value="GatZ_KbaZ_carbometab"/>
</dbReference>
<dbReference type="GeneID" id="96999441"/>
<dbReference type="Proteomes" id="UP000004191">
    <property type="component" value="Unassembled WGS sequence"/>
</dbReference>
<dbReference type="HOGENOM" id="CLU_060742_0_0_9"/>
<keyword evidence="1" id="KW-0472">Membrane</keyword>
<name>H3NQ80_9FIRM</name>
<feature type="transmembrane region" description="Helical" evidence="1">
    <location>
        <begin position="139"/>
        <end position="156"/>
    </location>
</feature>
<dbReference type="AlphaFoldDB" id="H3NQ80"/>
<reference evidence="2 3" key="1">
    <citation type="submission" date="2012-01" db="EMBL/GenBank/DDBJ databases">
        <title>The Genome Sequence of Helcococcus kunzii ATCC 51366.</title>
        <authorList>
            <consortium name="The Broad Institute Genome Sequencing Platform"/>
            <person name="Earl A."/>
            <person name="Ward D."/>
            <person name="Feldgarden M."/>
            <person name="Gevers D."/>
            <person name="Huys G."/>
            <person name="Young S.K."/>
            <person name="Zeng Q."/>
            <person name="Gargeya S."/>
            <person name="Fitzgerald M."/>
            <person name="Haas B."/>
            <person name="Abouelleil A."/>
            <person name="Alvarado L."/>
            <person name="Arachchi H.M."/>
            <person name="Berlin A."/>
            <person name="Chapman S.B."/>
            <person name="Gearin G."/>
            <person name="Goldberg J."/>
            <person name="Griggs A."/>
            <person name="Gujja S."/>
            <person name="Hansen M."/>
            <person name="Heiman D."/>
            <person name="Howarth C."/>
            <person name="Larimer J."/>
            <person name="Lui A."/>
            <person name="MacDonald P.J.P."/>
            <person name="McCowen C."/>
            <person name="Montmayeur A."/>
            <person name="Murphy C."/>
            <person name="Neiman D."/>
            <person name="Pearson M."/>
            <person name="Priest M."/>
            <person name="Roberts A."/>
            <person name="Saif S."/>
            <person name="Shea T."/>
            <person name="Sisk P."/>
            <person name="Stolte C."/>
            <person name="Sykes S."/>
            <person name="Wortman J."/>
            <person name="Nusbaum C."/>
            <person name="Birren B."/>
        </authorList>
    </citation>
    <scope>NUCLEOTIDE SEQUENCE [LARGE SCALE GENOMIC DNA]</scope>
    <source>
        <strain evidence="2 3">ATCC 51366</strain>
    </source>
</reference>
<proteinExistence type="predicted"/>
<sequence length="272" mass="29903">MNSKKMLTDKDMLKMALNEGALGMEYSWNYERQMNVAFCIMMEPSLRKIYHDDPEGYQKALKRHLEFFNITPQFAPFVGGVVASMEEAVKEGEIEPTAISSIKASLMGPLSGIGDSIFLGAIRIIALSIGLSFSLKGNLLGPLLYFLIYNIPAFLLRIKGAQKGYNLGFSYLSELQRKGTMDKLMMGAGVLAMMLIGGMASGMVYTEFATTIGEGESAQTIQEILNSIMPGIVGLSVTWIYYWLLKKKVNVIAIILVTILIGIVGAYFGVFV</sequence>
<dbReference type="PATRIC" id="fig|883114.3.peg.1489"/>
<dbReference type="GO" id="GO:0009401">
    <property type="term" value="P:phosphoenolpyruvate-dependent sugar phosphotransferase system"/>
    <property type="evidence" value="ECO:0007669"/>
    <property type="project" value="InterPro"/>
</dbReference>
<dbReference type="EMBL" id="AGEI01000028">
    <property type="protein sequence ID" value="EHR32560.1"/>
    <property type="molecule type" value="Genomic_DNA"/>
</dbReference>
<dbReference type="GO" id="GO:0005886">
    <property type="term" value="C:plasma membrane"/>
    <property type="evidence" value="ECO:0007669"/>
    <property type="project" value="TreeGrafter"/>
</dbReference>
<feature type="transmembrane region" description="Helical" evidence="1">
    <location>
        <begin position="251"/>
        <end position="270"/>
    </location>
</feature>
<feature type="transmembrane region" description="Helical" evidence="1">
    <location>
        <begin position="113"/>
        <end position="133"/>
    </location>
</feature>
<gene>
    <name evidence="2" type="ORF">HMPREF9709_01491</name>
</gene>
<dbReference type="PANTHER" id="PTHR32502">
    <property type="entry name" value="N-ACETYLGALACTOSAMINE PERMEASE II COMPONENT-RELATED"/>
    <property type="match status" value="1"/>
</dbReference>
<accession>H3NQ80</accession>
<dbReference type="RefSeq" id="WP_005399006.1">
    <property type="nucleotide sequence ID" value="NZ_JH601088.1"/>
</dbReference>
<feature type="transmembrane region" description="Helical" evidence="1">
    <location>
        <begin position="224"/>
        <end position="244"/>
    </location>
</feature>
<protein>
    <recommendedName>
        <fullName evidence="4">PTS system, mannose/fructose/sorbose family, IID component</fullName>
    </recommendedName>
</protein>
<keyword evidence="3" id="KW-1185">Reference proteome</keyword>
<evidence type="ECO:0000313" key="3">
    <source>
        <dbReference type="Proteomes" id="UP000004191"/>
    </source>
</evidence>
<evidence type="ECO:0000313" key="2">
    <source>
        <dbReference type="EMBL" id="EHR32560.1"/>
    </source>
</evidence>